<comment type="caution">
    <text evidence="1">The sequence shown here is derived from an EMBL/GenBank/DDBJ whole genome shotgun (WGS) entry which is preliminary data.</text>
</comment>
<reference evidence="1" key="1">
    <citation type="submission" date="2020-04" db="EMBL/GenBank/DDBJ databases">
        <authorList>
            <person name="Alioto T."/>
            <person name="Alioto T."/>
            <person name="Gomez Garrido J."/>
        </authorList>
    </citation>
    <scope>NUCLEOTIDE SEQUENCE</scope>
    <source>
        <strain evidence="1">A484AB</strain>
    </source>
</reference>
<evidence type="ECO:0000313" key="2">
    <source>
        <dbReference type="Proteomes" id="UP001152795"/>
    </source>
</evidence>
<dbReference type="Proteomes" id="UP001152795">
    <property type="component" value="Unassembled WGS sequence"/>
</dbReference>
<gene>
    <name evidence="1" type="ORF">PACLA_8A040954</name>
</gene>
<organism evidence="1 2">
    <name type="scientific">Paramuricea clavata</name>
    <name type="common">Red gorgonian</name>
    <name type="synonym">Violescent sea-whip</name>
    <dbReference type="NCBI Taxonomy" id="317549"/>
    <lineage>
        <taxon>Eukaryota</taxon>
        <taxon>Metazoa</taxon>
        <taxon>Cnidaria</taxon>
        <taxon>Anthozoa</taxon>
        <taxon>Octocorallia</taxon>
        <taxon>Malacalcyonacea</taxon>
        <taxon>Plexauridae</taxon>
        <taxon>Paramuricea</taxon>
    </lineage>
</organism>
<sequence length="115" mass="13342">MEPLASPEEVAEYEVDEAVSEDEQLENMLQNRLEGHVDVSSWFLRTVFYRQLVVWYEILRAVQGISHYRVVVTMKYEQHSRTLISEITRSLKKQLDGSSSFVSVLFAVSPNSFKI</sequence>
<evidence type="ECO:0000313" key="1">
    <source>
        <dbReference type="EMBL" id="CAB4024866.1"/>
    </source>
</evidence>
<protein>
    <submittedName>
        <fullName evidence="1">Uncharacterized protein</fullName>
    </submittedName>
</protein>
<name>A0A7D9L2L7_PARCT</name>
<dbReference type="AlphaFoldDB" id="A0A7D9L2L7"/>
<dbReference type="EMBL" id="CACRXK020013276">
    <property type="protein sequence ID" value="CAB4024866.1"/>
    <property type="molecule type" value="Genomic_DNA"/>
</dbReference>
<accession>A0A7D9L2L7</accession>
<proteinExistence type="predicted"/>
<keyword evidence="2" id="KW-1185">Reference proteome</keyword>